<evidence type="ECO:0000256" key="3">
    <source>
        <dbReference type="ARBA" id="ARBA00022448"/>
    </source>
</evidence>
<keyword evidence="4" id="KW-1005">Bacterial flagellum biogenesis</keyword>
<evidence type="ECO:0000256" key="2">
    <source>
        <dbReference type="ARBA" id="ARBA00006602"/>
    </source>
</evidence>
<dbReference type="GO" id="GO:0005829">
    <property type="term" value="C:cytosol"/>
    <property type="evidence" value="ECO:0007669"/>
    <property type="project" value="TreeGrafter"/>
</dbReference>
<dbReference type="GO" id="GO:0044781">
    <property type="term" value="P:bacterial-type flagellum organization"/>
    <property type="evidence" value="ECO:0007669"/>
    <property type="project" value="UniProtKB-KW"/>
</dbReference>
<dbReference type="Gene3D" id="1.20.5.620">
    <property type="entry name" value="F1F0 ATP synthase subunit B, membrane domain"/>
    <property type="match status" value="1"/>
</dbReference>
<comment type="similarity">
    <text evidence="2">Belongs to the FliH family.</text>
</comment>
<keyword evidence="6" id="KW-1006">Bacterial flagellum protein export</keyword>
<dbReference type="Proteomes" id="UP000199315">
    <property type="component" value="Unassembled WGS sequence"/>
</dbReference>
<protein>
    <submittedName>
        <fullName evidence="9">Flagellar assembly protein FliH</fullName>
    </submittedName>
</protein>
<keyword evidence="9" id="KW-0966">Cell projection</keyword>
<feature type="domain" description="Flagellar assembly protein FliH/Type III secretion system HrpE" evidence="8">
    <location>
        <begin position="130"/>
        <end position="256"/>
    </location>
</feature>
<name>A0A1D3TQM4_9FIRM</name>
<feature type="coiled-coil region" evidence="7">
    <location>
        <begin position="64"/>
        <end position="102"/>
    </location>
</feature>
<organism evidence="9 10">
    <name type="scientific">Anaerobium acetethylicum</name>
    <dbReference type="NCBI Taxonomy" id="1619234"/>
    <lineage>
        <taxon>Bacteria</taxon>
        <taxon>Bacillati</taxon>
        <taxon>Bacillota</taxon>
        <taxon>Clostridia</taxon>
        <taxon>Lachnospirales</taxon>
        <taxon>Lachnospiraceae</taxon>
        <taxon>Anaerobium</taxon>
    </lineage>
</organism>
<evidence type="ECO:0000256" key="4">
    <source>
        <dbReference type="ARBA" id="ARBA00022795"/>
    </source>
</evidence>
<dbReference type="PANTHER" id="PTHR34982:SF1">
    <property type="entry name" value="FLAGELLAR ASSEMBLY PROTEIN FLIH"/>
    <property type="match status" value="1"/>
</dbReference>
<evidence type="ECO:0000256" key="6">
    <source>
        <dbReference type="ARBA" id="ARBA00023225"/>
    </source>
</evidence>
<evidence type="ECO:0000256" key="5">
    <source>
        <dbReference type="ARBA" id="ARBA00022927"/>
    </source>
</evidence>
<evidence type="ECO:0000256" key="7">
    <source>
        <dbReference type="SAM" id="Coils"/>
    </source>
</evidence>
<keyword evidence="7" id="KW-0175">Coiled coil</keyword>
<keyword evidence="3" id="KW-0813">Transport</keyword>
<dbReference type="AlphaFoldDB" id="A0A1D3TQM4"/>
<reference evidence="9 10" key="1">
    <citation type="submission" date="2016-09" db="EMBL/GenBank/DDBJ databases">
        <authorList>
            <person name="Capua I."/>
            <person name="De Benedictis P."/>
            <person name="Joannis T."/>
            <person name="Lombin L.H."/>
            <person name="Cattoli G."/>
        </authorList>
    </citation>
    <scope>NUCLEOTIDE SEQUENCE [LARGE SCALE GENOMIC DNA]</scope>
    <source>
        <strain evidence="9 10">GluBS11</strain>
    </source>
</reference>
<keyword evidence="5" id="KW-0653">Protein transport</keyword>
<gene>
    <name evidence="9" type="ORF">SAMN05421730_100358</name>
</gene>
<comment type="function">
    <text evidence="1">Needed for flagellar regrowth and assembly.</text>
</comment>
<keyword evidence="9" id="KW-0969">Cilium</keyword>
<accession>A0A1D3TQM4</accession>
<dbReference type="GO" id="GO:0015031">
    <property type="term" value="P:protein transport"/>
    <property type="evidence" value="ECO:0007669"/>
    <property type="project" value="UniProtKB-KW"/>
</dbReference>
<proteinExistence type="inferred from homology"/>
<evidence type="ECO:0000313" key="10">
    <source>
        <dbReference type="Proteomes" id="UP000199315"/>
    </source>
</evidence>
<keyword evidence="10" id="KW-1185">Reference proteome</keyword>
<sequence length="268" mass="30497">MRSLSNLLKFHSVYCENSEKRVIDYNELIASRIVERAWQEKHADGQEAFPVFCEGLVAGGVAPVPEHDETKARAEEILEDAKKEAAGILEHAREEAERIKEQGFKQGKQQGYEEGHSAAIARAMILQDELQDELLKARQTLEEEYQKKAKELEPMLMDTLVDIFEKIFMIQFGERKEMIINIIRNAAGRIETSTEFVVRVSPEDYASVVKKKDFIMRHAANVSSMEVVEDLTLTKNRCIIETADGIYDCSLDTQLEGLVRDLKTLSCL</sequence>
<dbReference type="InterPro" id="IPR051472">
    <property type="entry name" value="T3SS_Stator/FliH"/>
</dbReference>
<dbReference type="PANTHER" id="PTHR34982">
    <property type="entry name" value="YOP PROTEINS TRANSLOCATION PROTEIN L"/>
    <property type="match status" value="1"/>
</dbReference>
<evidence type="ECO:0000256" key="1">
    <source>
        <dbReference type="ARBA" id="ARBA00003041"/>
    </source>
</evidence>
<evidence type="ECO:0000259" key="8">
    <source>
        <dbReference type="Pfam" id="PF02108"/>
    </source>
</evidence>
<dbReference type="STRING" id="1619234.SAMN05421730_100358"/>
<dbReference type="EMBL" id="FMKA01000003">
    <property type="protein sequence ID" value="SCP95935.1"/>
    <property type="molecule type" value="Genomic_DNA"/>
</dbReference>
<dbReference type="Pfam" id="PF02108">
    <property type="entry name" value="FliH"/>
    <property type="match status" value="1"/>
</dbReference>
<dbReference type="InterPro" id="IPR018035">
    <property type="entry name" value="Flagellar_FliH/T3SS_HrpE"/>
</dbReference>
<dbReference type="OrthoDB" id="9786341at2"/>
<evidence type="ECO:0000313" key="9">
    <source>
        <dbReference type="EMBL" id="SCP95935.1"/>
    </source>
</evidence>
<keyword evidence="9" id="KW-0282">Flagellum</keyword>